<name>A0A9Q9ATX5_9PEZI</name>
<accession>A0A9Q9ATX5</accession>
<reference evidence="2" key="1">
    <citation type="submission" date="2022-06" db="EMBL/GenBank/DDBJ databases">
        <title>Complete genome sequences of two strains of the flax pathogen Septoria linicola.</title>
        <authorList>
            <person name="Lapalu N."/>
            <person name="Simon A."/>
            <person name="Demenou B."/>
            <person name="Paumier D."/>
            <person name="Guillot M.-P."/>
            <person name="Gout L."/>
            <person name="Valade R."/>
        </authorList>
    </citation>
    <scope>NUCLEOTIDE SEQUENCE</scope>
    <source>
        <strain evidence="2">SE15195</strain>
    </source>
</reference>
<dbReference type="Proteomes" id="UP001056384">
    <property type="component" value="Chromosome 4"/>
</dbReference>
<evidence type="ECO:0000313" key="3">
    <source>
        <dbReference type="Proteomes" id="UP001056384"/>
    </source>
</evidence>
<gene>
    <name evidence="2" type="ORF">Slin15195_G051950</name>
</gene>
<dbReference type="AlphaFoldDB" id="A0A9Q9ATX5"/>
<protein>
    <submittedName>
        <fullName evidence="2">BTB/POZ domain-containing protein</fullName>
    </submittedName>
</protein>
<dbReference type="Gene3D" id="3.30.710.10">
    <property type="entry name" value="Potassium Channel Kv1.1, Chain A"/>
    <property type="match status" value="1"/>
</dbReference>
<dbReference type="PANTHER" id="PTHR47843:SF2">
    <property type="entry name" value="BTB DOMAIN-CONTAINING PROTEIN"/>
    <property type="match status" value="1"/>
</dbReference>
<dbReference type="CDD" id="cd18186">
    <property type="entry name" value="BTB_POZ_ZBTB_KLHL-like"/>
    <property type="match status" value="1"/>
</dbReference>
<keyword evidence="3" id="KW-1185">Reference proteome</keyword>
<evidence type="ECO:0000259" key="1">
    <source>
        <dbReference type="PROSITE" id="PS50097"/>
    </source>
</evidence>
<dbReference type="OrthoDB" id="194443at2759"/>
<evidence type="ECO:0000313" key="2">
    <source>
        <dbReference type="EMBL" id="USW51876.1"/>
    </source>
</evidence>
<dbReference type="PROSITE" id="PS50097">
    <property type="entry name" value="BTB"/>
    <property type="match status" value="1"/>
</dbReference>
<organism evidence="2 3">
    <name type="scientific">Septoria linicola</name>
    <dbReference type="NCBI Taxonomy" id="215465"/>
    <lineage>
        <taxon>Eukaryota</taxon>
        <taxon>Fungi</taxon>
        <taxon>Dikarya</taxon>
        <taxon>Ascomycota</taxon>
        <taxon>Pezizomycotina</taxon>
        <taxon>Dothideomycetes</taxon>
        <taxon>Dothideomycetidae</taxon>
        <taxon>Mycosphaerellales</taxon>
        <taxon>Mycosphaerellaceae</taxon>
        <taxon>Septoria</taxon>
    </lineage>
</organism>
<dbReference type="PANTHER" id="PTHR47843">
    <property type="entry name" value="BTB DOMAIN-CONTAINING PROTEIN-RELATED"/>
    <property type="match status" value="1"/>
</dbReference>
<dbReference type="InterPro" id="IPR011333">
    <property type="entry name" value="SKP1/BTB/POZ_sf"/>
</dbReference>
<dbReference type="EMBL" id="CP099421">
    <property type="protein sequence ID" value="USW51876.1"/>
    <property type="molecule type" value="Genomic_DNA"/>
</dbReference>
<dbReference type="SUPFAM" id="SSF54695">
    <property type="entry name" value="POZ domain"/>
    <property type="match status" value="1"/>
</dbReference>
<dbReference type="Pfam" id="PF00651">
    <property type="entry name" value="BTB"/>
    <property type="match status" value="1"/>
</dbReference>
<dbReference type="InterPro" id="IPR000210">
    <property type="entry name" value="BTB/POZ_dom"/>
</dbReference>
<proteinExistence type="predicted"/>
<sequence length="226" mass="26207">MAPPSTSDKCPPSSAFDQNIQIKVGAEPEIRTFPVHKGILVFYSGYFEGALRPTSAFSEAATGIVDFSDEDPAIVERFVHWLYVRKGALNAEDYDGDFFMDMLCDLWVFADRRQVPLLMNDTVDTMRDEIVRTWTIPTRQLSYLYENHTADSNMRRFCFEVVGKAGVTGLLTNKKRSVYNKHVLWELLKVAWNRELQDYWRKEDVQALELCPRYHHHEEGMTCKKP</sequence>
<feature type="domain" description="BTB" evidence="1">
    <location>
        <begin position="18"/>
        <end position="91"/>
    </location>
</feature>